<evidence type="ECO:0000313" key="2">
    <source>
        <dbReference type="Proteomes" id="UP001516400"/>
    </source>
</evidence>
<organism evidence="1 2">
    <name type="scientific">Cryptolaemus montrouzieri</name>
    <dbReference type="NCBI Taxonomy" id="559131"/>
    <lineage>
        <taxon>Eukaryota</taxon>
        <taxon>Metazoa</taxon>
        <taxon>Ecdysozoa</taxon>
        <taxon>Arthropoda</taxon>
        <taxon>Hexapoda</taxon>
        <taxon>Insecta</taxon>
        <taxon>Pterygota</taxon>
        <taxon>Neoptera</taxon>
        <taxon>Endopterygota</taxon>
        <taxon>Coleoptera</taxon>
        <taxon>Polyphaga</taxon>
        <taxon>Cucujiformia</taxon>
        <taxon>Coccinelloidea</taxon>
        <taxon>Coccinellidae</taxon>
        <taxon>Scymninae</taxon>
        <taxon>Scymnini</taxon>
        <taxon>Cryptolaemus</taxon>
    </lineage>
</organism>
<accession>A0ABD2MX75</accession>
<reference evidence="1 2" key="1">
    <citation type="journal article" date="2021" name="BMC Biol.">
        <title>Horizontally acquired antibacterial genes associated with adaptive radiation of ladybird beetles.</title>
        <authorList>
            <person name="Li H.S."/>
            <person name="Tang X.F."/>
            <person name="Huang Y.H."/>
            <person name="Xu Z.Y."/>
            <person name="Chen M.L."/>
            <person name="Du X.Y."/>
            <person name="Qiu B.Y."/>
            <person name="Chen P.T."/>
            <person name="Zhang W."/>
            <person name="Slipinski A."/>
            <person name="Escalona H.E."/>
            <person name="Waterhouse R.M."/>
            <person name="Zwick A."/>
            <person name="Pang H."/>
        </authorList>
    </citation>
    <scope>NUCLEOTIDE SEQUENCE [LARGE SCALE GENOMIC DNA]</scope>
    <source>
        <strain evidence="1">SYSU2018</strain>
    </source>
</reference>
<dbReference type="Proteomes" id="UP001516400">
    <property type="component" value="Unassembled WGS sequence"/>
</dbReference>
<proteinExistence type="predicted"/>
<name>A0ABD2MX75_9CUCU</name>
<protein>
    <submittedName>
        <fullName evidence="1">Uncharacterized protein</fullName>
    </submittedName>
</protein>
<keyword evidence="2" id="KW-1185">Reference proteome</keyword>
<dbReference type="EMBL" id="JABFTP020000042">
    <property type="protein sequence ID" value="KAL3270702.1"/>
    <property type="molecule type" value="Genomic_DNA"/>
</dbReference>
<sequence length="72" mass="8496">MAVDVLVEDIRRISSYRDDHQASVEKQTRKQEDDVEHLVSLSIRWQHLREDLAGILGQNAQFRDCLQMMQDK</sequence>
<dbReference type="AlphaFoldDB" id="A0ABD2MX75"/>
<comment type="caution">
    <text evidence="1">The sequence shown here is derived from an EMBL/GenBank/DDBJ whole genome shotgun (WGS) entry which is preliminary data.</text>
</comment>
<gene>
    <name evidence="1" type="ORF">HHI36_021230</name>
</gene>
<evidence type="ECO:0000313" key="1">
    <source>
        <dbReference type="EMBL" id="KAL3270702.1"/>
    </source>
</evidence>